<evidence type="ECO:0000313" key="4">
    <source>
        <dbReference type="Proteomes" id="UP001595990"/>
    </source>
</evidence>
<dbReference type="RefSeq" id="WP_206279947.1">
    <property type="nucleotide sequence ID" value="NZ_JBHSFS010000020.1"/>
</dbReference>
<sequence>MTARSLRRALTGFVVAATAAGAFTATAPAASAAPAGGRDHRATQEVMDAEVAAGVPGVLGQARERVQDRTVTWNGSSGVADLNTGRPRLPEDRFRVGSISKVFASVVLLQLEAEGRLSLDDTVESRLPGVLRGNGGHDGRHVTIRQLLNHSSGIYNYTEDEDVKKFLSTEFMERRFETRTPRQLVDVALRHEPYFEPGTDFHYSNTNYILAGMIVEKVTGRPYATEITQRVIRRAGLRATTFPGTSPAMPNPHGRAYSKLLKTEPDAKTYDVTELNPSWGGAAGAIISTTGDLNRFYNVLLSGRLLPEKQQRELLTTIPMGKGSPAGYGLGIMSATLSCGVTVFSHSGGIHGSTSLVVSDEKGGHTAAFNYNGDWHADLVSLVQAEYCGPAKPTGAARDTLNKLTALR</sequence>
<comment type="caution">
    <text evidence="3">The sequence shown here is derived from an EMBL/GenBank/DDBJ whole genome shotgun (WGS) entry which is preliminary data.</text>
</comment>
<dbReference type="InterPro" id="IPR006311">
    <property type="entry name" value="TAT_signal"/>
</dbReference>
<keyword evidence="3" id="KW-0378">Hydrolase</keyword>
<evidence type="ECO:0000256" key="1">
    <source>
        <dbReference type="SAM" id="SignalP"/>
    </source>
</evidence>
<feature type="domain" description="Beta-lactamase-related" evidence="2">
    <location>
        <begin position="66"/>
        <end position="363"/>
    </location>
</feature>
<gene>
    <name evidence="3" type="ORF">ACFPEN_31330</name>
</gene>
<dbReference type="InterPro" id="IPR050491">
    <property type="entry name" value="AmpC-like"/>
</dbReference>
<keyword evidence="1" id="KW-0732">Signal</keyword>
<dbReference type="Proteomes" id="UP001595990">
    <property type="component" value="Unassembled WGS sequence"/>
</dbReference>
<feature type="signal peptide" evidence="1">
    <location>
        <begin position="1"/>
        <end position="32"/>
    </location>
</feature>
<dbReference type="InterPro" id="IPR001466">
    <property type="entry name" value="Beta-lactam-related"/>
</dbReference>
<dbReference type="SUPFAM" id="SSF56601">
    <property type="entry name" value="beta-lactamase/transpeptidase-like"/>
    <property type="match status" value="1"/>
</dbReference>
<dbReference type="EC" id="3.-.-.-" evidence="3"/>
<dbReference type="PROSITE" id="PS51318">
    <property type="entry name" value="TAT"/>
    <property type="match status" value="1"/>
</dbReference>
<name>A0ABV9BTQ4_9ACTN</name>
<dbReference type="InterPro" id="IPR012338">
    <property type="entry name" value="Beta-lactam/transpept-like"/>
</dbReference>
<dbReference type="PANTHER" id="PTHR46825:SF7">
    <property type="entry name" value="D-ALANYL-D-ALANINE CARBOXYPEPTIDASE"/>
    <property type="match status" value="1"/>
</dbReference>
<proteinExistence type="predicted"/>
<dbReference type="PANTHER" id="PTHR46825">
    <property type="entry name" value="D-ALANYL-D-ALANINE-CARBOXYPEPTIDASE/ENDOPEPTIDASE AMPH"/>
    <property type="match status" value="1"/>
</dbReference>
<dbReference type="Pfam" id="PF00144">
    <property type="entry name" value="Beta-lactamase"/>
    <property type="match status" value="1"/>
</dbReference>
<feature type="chain" id="PRO_5047303584" evidence="1">
    <location>
        <begin position="33"/>
        <end position="408"/>
    </location>
</feature>
<organism evidence="3 4">
    <name type="scientific">Streptomyces ehimensis</name>
    <dbReference type="NCBI Taxonomy" id="68195"/>
    <lineage>
        <taxon>Bacteria</taxon>
        <taxon>Bacillati</taxon>
        <taxon>Actinomycetota</taxon>
        <taxon>Actinomycetes</taxon>
        <taxon>Kitasatosporales</taxon>
        <taxon>Streptomycetaceae</taxon>
        <taxon>Streptomyces</taxon>
    </lineage>
</organism>
<dbReference type="GO" id="GO:0016787">
    <property type="term" value="F:hydrolase activity"/>
    <property type="evidence" value="ECO:0007669"/>
    <property type="project" value="UniProtKB-KW"/>
</dbReference>
<dbReference type="Gene3D" id="3.40.710.10">
    <property type="entry name" value="DD-peptidase/beta-lactamase superfamily"/>
    <property type="match status" value="1"/>
</dbReference>
<reference evidence="4" key="1">
    <citation type="journal article" date="2019" name="Int. J. Syst. Evol. Microbiol.">
        <title>The Global Catalogue of Microorganisms (GCM) 10K type strain sequencing project: providing services to taxonomists for standard genome sequencing and annotation.</title>
        <authorList>
            <consortium name="The Broad Institute Genomics Platform"/>
            <consortium name="The Broad Institute Genome Sequencing Center for Infectious Disease"/>
            <person name="Wu L."/>
            <person name="Ma J."/>
        </authorList>
    </citation>
    <scope>NUCLEOTIDE SEQUENCE [LARGE SCALE GENOMIC DNA]</scope>
    <source>
        <strain evidence="4">CECT 8064</strain>
    </source>
</reference>
<keyword evidence="4" id="KW-1185">Reference proteome</keyword>
<dbReference type="EMBL" id="JBHSFS010000020">
    <property type="protein sequence ID" value="MFC4517391.1"/>
    <property type="molecule type" value="Genomic_DNA"/>
</dbReference>
<accession>A0ABV9BTQ4</accession>
<evidence type="ECO:0000259" key="2">
    <source>
        <dbReference type="Pfam" id="PF00144"/>
    </source>
</evidence>
<evidence type="ECO:0000313" key="3">
    <source>
        <dbReference type="EMBL" id="MFC4517391.1"/>
    </source>
</evidence>
<protein>
    <submittedName>
        <fullName evidence="3">Serine hydrolase domain-containing protein</fullName>
        <ecNumber evidence="3">3.-.-.-</ecNumber>
    </submittedName>
</protein>